<feature type="region of interest" description="Disordered" evidence="1">
    <location>
        <begin position="1"/>
        <end position="35"/>
    </location>
</feature>
<dbReference type="Proteomes" id="UP000190044">
    <property type="component" value="Unassembled WGS sequence"/>
</dbReference>
<sequence length="71" mass="7765">MRLGLGAEAQRSQPEAAHAAGLLPPTTESPPFDRRGVPVAWGRALQQTQRGFGFGFHFFLATWRLRTGTVS</sequence>
<name>A0A1T5DM86_9SPHN</name>
<proteinExistence type="predicted"/>
<accession>A0A1T5DM86</accession>
<dbReference type="EMBL" id="FUYP01000015">
    <property type="protein sequence ID" value="SKB72735.1"/>
    <property type="molecule type" value="Genomic_DNA"/>
</dbReference>
<gene>
    <name evidence="2" type="ORF">SAMN06295937_101553</name>
</gene>
<evidence type="ECO:0000256" key="1">
    <source>
        <dbReference type="SAM" id="MobiDB-lite"/>
    </source>
</evidence>
<evidence type="ECO:0000313" key="3">
    <source>
        <dbReference type="Proteomes" id="UP000190044"/>
    </source>
</evidence>
<evidence type="ECO:0000313" key="2">
    <source>
        <dbReference type="EMBL" id="SKB72735.1"/>
    </source>
</evidence>
<protein>
    <submittedName>
        <fullName evidence="2">Uncharacterized protein</fullName>
    </submittedName>
</protein>
<reference evidence="3" key="1">
    <citation type="submission" date="2017-02" db="EMBL/GenBank/DDBJ databases">
        <authorList>
            <person name="Varghese N."/>
            <person name="Submissions S."/>
        </authorList>
    </citation>
    <scope>NUCLEOTIDE SEQUENCE [LARGE SCALE GENOMIC DNA]</scope>
    <source>
        <strain evidence="3">R11H</strain>
    </source>
</reference>
<keyword evidence="3" id="KW-1185">Reference proteome</keyword>
<organism evidence="2 3">
    <name type="scientific">Sphingopyxis flava</name>
    <dbReference type="NCBI Taxonomy" id="1507287"/>
    <lineage>
        <taxon>Bacteria</taxon>
        <taxon>Pseudomonadati</taxon>
        <taxon>Pseudomonadota</taxon>
        <taxon>Alphaproteobacteria</taxon>
        <taxon>Sphingomonadales</taxon>
        <taxon>Sphingomonadaceae</taxon>
        <taxon>Sphingopyxis</taxon>
    </lineage>
</organism>
<dbReference type="AlphaFoldDB" id="A0A1T5DM86"/>